<dbReference type="AlphaFoldDB" id="A0A0R1GN60"/>
<name>A0A0R1GN60_9LACO</name>
<dbReference type="InterPro" id="IPR009057">
    <property type="entry name" value="Homeodomain-like_sf"/>
</dbReference>
<dbReference type="InterPro" id="IPR018060">
    <property type="entry name" value="HTH_AraC"/>
</dbReference>
<dbReference type="PANTHER" id="PTHR43280:SF2">
    <property type="entry name" value="HTH-TYPE TRANSCRIPTIONAL REGULATOR EXSA"/>
    <property type="match status" value="1"/>
</dbReference>
<dbReference type="PANTHER" id="PTHR43280">
    <property type="entry name" value="ARAC-FAMILY TRANSCRIPTIONAL REGULATOR"/>
    <property type="match status" value="1"/>
</dbReference>
<dbReference type="Pfam" id="PF12833">
    <property type="entry name" value="HTH_18"/>
    <property type="match status" value="1"/>
</dbReference>
<dbReference type="RefSeq" id="WP_020090188.1">
    <property type="nucleotide sequence ID" value="NZ_AZCZ01000038.1"/>
</dbReference>
<evidence type="ECO:0000256" key="2">
    <source>
        <dbReference type="ARBA" id="ARBA00023125"/>
    </source>
</evidence>
<evidence type="ECO:0000313" key="6">
    <source>
        <dbReference type="Proteomes" id="UP000051176"/>
    </source>
</evidence>
<evidence type="ECO:0000256" key="1">
    <source>
        <dbReference type="ARBA" id="ARBA00023015"/>
    </source>
</evidence>
<keyword evidence="2" id="KW-0238">DNA-binding</keyword>
<dbReference type="SUPFAM" id="SSF46689">
    <property type="entry name" value="Homeodomain-like"/>
    <property type="match status" value="2"/>
</dbReference>
<dbReference type="GO" id="GO:0043565">
    <property type="term" value="F:sequence-specific DNA binding"/>
    <property type="evidence" value="ECO:0007669"/>
    <property type="project" value="InterPro"/>
</dbReference>
<evidence type="ECO:0000256" key="3">
    <source>
        <dbReference type="ARBA" id="ARBA00023163"/>
    </source>
</evidence>
<reference evidence="5 6" key="1">
    <citation type="journal article" date="2015" name="Genome Announc.">
        <title>Expanding the biotechnology potential of lactobacilli through comparative genomics of 213 strains and associated genera.</title>
        <authorList>
            <person name="Sun Z."/>
            <person name="Harris H.M."/>
            <person name="McCann A."/>
            <person name="Guo C."/>
            <person name="Argimon S."/>
            <person name="Zhang W."/>
            <person name="Yang X."/>
            <person name="Jeffery I.B."/>
            <person name="Cooney J.C."/>
            <person name="Kagawa T.F."/>
            <person name="Liu W."/>
            <person name="Song Y."/>
            <person name="Salvetti E."/>
            <person name="Wrobel A."/>
            <person name="Rasinkangas P."/>
            <person name="Parkhill J."/>
            <person name="Rea M.C."/>
            <person name="O'Sullivan O."/>
            <person name="Ritari J."/>
            <person name="Douillard F.P."/>
            <person name="Paul Ross R."/>
            <person name="Yang R."/>
            <person name="Briner A.E."/>
            <person name="Felis G.E."/>
            <person name="de Vos W.M."/>
            <person name="Barrangou R."/>
            <person name="Klaenhammer T.R."/>
            <person name="Caufield P.W."/>
            <person name="Cui Y."/>
            <person name="Zhang H."/>
            <person name="O'Toole P.W."/>
        </authorList>
    </citation>
    <scope>NUCLEOTIDE SEQUENCE [LARGE SCALE GENOMIC DNA]</scope>
    <source>
        <strain evidence="5 6">ATCC 53295</strain>
    </source>
</reference>
<protein>
    <submittedName>
        <fullName evidence="5">AraC family transcriptional regulator</fullName>
    </submittedName>
</protein>
<accession>A0A0R1GN60</accession>
<comment type="caution">
    <text evidence="5">The sequence shown here is derived from an EMBL/GenBank/DDBJ whole genome shotgun (WGS) entry which is preliminary data.</text>
</comment>
<keyword evidence="3" id="KW-0804">Transcription</keyword>
<evidence type="ECO:0000259" key="4">
    <source>
        <dbReference type="PROSITE" id="PS01124"/>
    </source>
</evidence>
<organism evidence="5 6">
    <name type="scientific">Levilactobacillus parabrevis ATCC 53295</name>
    <dbReference type="NCBI Taxonomy" id="1267003"/>
    <lineage>
        <taxon>Bacteria</taxon>
        <taxon>Bacillati</taxon>
        <taxon>Bacillota</taxon>
        <taxon>Bacilli</taxon>
        <taxon>Lactobacillales</taxon>
        <taxon>Lactobacillaceae</taxon>
        <taxon>Levilactobacillus</taxon>
    </lineage>
</organism>
<dbReference type="PROSITE" id="PS00041">
    <property type="entry name" value="HTH_ARAC_FAMILY_1"/>
    <property type="match status" value="1"/>
</dbReference>
<dbReference type="SMART" id="SM00342">
    <property type="entry name" value="HTH_ARAC"/>
    <property type="match status" value="1"/>
</dbReference>
<gene>
    <name evidence="5" type="ORF">FD07_GL001495</name>
</gene>
<feature type="domain" description="HTH araC/xylS-type" evidence="4">
    <location>
        <begin position="280"/>
        <end position="378"/>
    </location>
</feature>
<dbReference type="Gene3D" id="1.10.10.60">
    <property type="entry name" value="Homeodomain-like"/>
    <property type="match status" value="1"/>
</dbReference>
<dbReference type="eggNOG" id="COG2207">
    <property type="taxonomic scope" value="Bacteria"/>
</dbReference>
<dbReference type="Proteomes" id="UP000051176">
    <property type="component" value="Unassembled WGS sequence"/>
</dbReference>
<proteinExistence type="predicted"/>
<dbReference type="InterPro" id="IPR018062">
    <property type="entry name" value="HTH_AraC-typ_CS"/>
</dbReference>
<keyword evidence="6" id="KW-1185">Reference proteome</keyword>
<sequence>MGLDQLYLEALAVPAAVFKTVQHRPKIIFKQGKILTSAYIALFYEIPDHATAITVFRHSQNLFSLCLTHADLTYILGPILVTDITAHDPTSTEARTIYLPQVLSTYSITRDQCLKQILALSQILHLSVTAEAVTSAFEQALRSDQFNDKLILVNFNDEGAHVSYAYEKALKTAVELGKPSMVHDALVGLVNSGRIGILADGSNLRNIKNWGIISTSVTLRAAIHAGMDFDQAYSLNDHYVRTLETLTTYDDVMTGIETMIKDMAQRVHQLKSAHLSAPVRRAYQVIMNSPESTITVTQLANQLGLSPHYLSTLFTAEIGIPISRFKILVKINRAIEILHTTNLPLSEIAAILNFTDQAYLTREFKRFVGVSPNKARKNPHLTDDWHLYNFTSINIG</sequence>
<dbReference type="OrthoDB" id="183331at2"/>
<dbReference type="STRING" id="357278.IV61_GL001524"/>
<evidence type="ECO:0000313" key="5">
    <source>
        <dbReference type="EMBL" id="KRK35193.1"/>
    </source>
</evidence>
<keyword evidence="1" id="KW-0805">Transcription regulation</keyword>
<dbReference type="GO" id="GO:0003700">
    <property type="term" value="F:DNA-binding transcription factor activity"/>
    <property type="evidence" value="ECO:0007669"/>
    <property type="project" value="InterPro"/>
</dbReference>
<dbReference type="PROSITE" id="PS01124">
    <property type="entry name" value="HTH_ARAC_FAMILY_2"/>
    <property type="match status" value="1"/>
</dbReference>
<dbReference type="PATRIC" id="fig|1267003.4.peg.1579"/>
<dbReference type="EMBL" id="AZCZ01000038">
    <property type="protein sequence ID" value="KRK35193.1"/>
    <property type="molecule type" value="Genomic_DNA"/>
</dbReference>